<dbReference type="FunFam" id="1.10.490.10:FF:000003">
    <property type="entry name" value="Flavohemoprotein"/>
    <property type="match status" value="1"/>
</dbReference>
<dbReference type="GO" id="GO:0019825">
    <property type="term" value="F:oxygen binding"/>
    <property type="evidence" value="ECO:0007669"/>
    <property type="project" value="InterPro"/>
</dbReference>
<comment type="similarity">
    <text evidence="1">In the C-terminal section; belongs to the flavoprotein pyridine nucleotide cytochrome reductase family.</text>
</comment>
<proteinExistence type="inferred from homology"/>
<evidence type="ECO:0000256" key="2">
    <source>
        <dbReference type="ARBA" id="ARBA00022617"/>
    </source>
</evidence>
<evidence type="ECO:0000313" key="9">
    <source>
        <dbReference type="Proteomes" id="UP000236286"/>
    </source>
</evidence>
<dbReference type="Gene3D" id="1.10.490.10">
    <property type="entry name" value="Globins"/>
    <property type="match status" value="1"/>
</dbReference>
<keyword evidence="2 6" id="KW-0349">Heme</keyword>
<keyword evidence="5" id="KW-0408">Iron</keyword>
<dbReference type="EMBL" id="PDZR01000009">
    <property type="protein sequence ID" value="PNG26137.1"/>
    <property type="molecule type" value="Genomic_DNA"/>
</dbReference>
<dbReference type="PANTHER" id="PTHR43396">
    <property type="entry name" value="FLAVOHEMOPROTEIN"/>
    <property type="match status" value="1"/>
</dbReference>
<comment type="caution">
    <text evidence="8">The sequence shown here is derived from an EMBL/GenBank/DDBJ whole genome shotgun (WGS) entry which is preliminary data.</text>
</comment>
<evidence type="ECO:0000256" key="6">
    <source>
        <dbReference type="RuleBase" id="RU000356"/>
    </source>
</evidence>
<dbReference type="AlphaFoldDB" id="A0A2J7THA5"/>
<dbReference type="Pfam" id="PF00042">
    <property type="entry name" value="Globin"/>
    <property type="match status" value="1"/>
</dbReference>
<name>A0A2J7THA5_METSI</name>
<evidence type="ECO:0000256" key="1">
    <source>
        <dbReference type="ARBA" id="ARBA00006401"/>
    </source>
</evidence>
<evidence type="ECO:0000313" key="8">
    <source>
        <dbReference type="EMBL" id="PNG26137.1"/>
    </source>
</evidence>
<dbReference type="Proteomes" id="UP000236286">
    <property type="component" value="Unassembled WGS sequence"/>
</dbReference>
<dbReference type="GO" id="GO:0005344">
    <property type="term" value="F:oxygen carrier activity"/>
    <property type="evidence" value="ECO:0007669"/>
    <property type="project" value="UniProtKB-KW"/>
</dbReference>
<sequence>MADQLSAQTIATIKATVPALQTHGLDITQKMYAILFQDAEIRALFDQSHQGPGGSQPRALANAVLAYAKNIDNLGVLGPAVERIAQRHAALRVLPEHYASVATALIAAIRDVLGEAATDGVIGAWGEAYWHLAGILIGRESQIVETAASA</sequence>
<dbReference type="GO" id="GO:0046210">
    <property type="term" value="P:nitric oxide catabolic process"/>
    <property type="evidence" value="ECO:0007669"/>
    <property type="project" value="TreeGrafter"/>
</dbReference>
<evidence type="ECO:0000256" key="5">
    <source>
        <dbReference type="ARBA" id="ARBA00023004"/>
    </source>
</evidence>
<dbReference type="OrthoDB" id="9786134at2"/>
<dbReference type="GO" id="GO:0071949">
    <property type="term" value="F:FAD binding"/>
    <property type="evidence" value="ECO:0007669"/>
    <property type="project" value="TreeGrafter"/>
</dbReference>
<dbReference type="InterPro" id="IPR000971">
    <property type="entry name" value="Globin"/>
</dbReference>
<gene>
    <name evidence="8" type="ORF">CR492_09805</name>
</gene>
<dbReference type="GO" id="GO:0046872">
    <property type="term" value="F:metal ion binding"/>
    <property type="evidence" value="ECO:0007669"/>
    <property type="project" value="UniProtKB-KW"/>
</dbReference>
<dbReference type="GO" id="GO:0008941">
    <property type="term" value="F:nitric oxide dioxygenase NAD(P)H activity"/>
    <property type="evidence" value="ECO:0007669"/>
    <property type="project" value="TreeGrafter"/>
</dbReference>
<keyword evidence="3 6" id="KW-0561">Oxygen transport</keyword>
<dbReference type="PROSITE" id="PS01033">
    <property type="entry name" value="GLOBIN"/>
    <property type="match status" value="1"/>
</dbReference>
<organism evidence="8 9">
    <name type="scientific">Methylocella silvestris</name>
    <dbReference type="NCBI Taxonomy" id="199596"/>
    <lineage>
        <taxon>Bacteria</taxon>
        <taxon>Pseudomonadati</taxon>
        <taxon>Pseudomonadota</taxon>
        <taxon>Alphaproteobacteria</taxon>
        <taxon>Hyphomicrobiales</taxon>
        <taxon>Beijerinckiaceae</taxon>
        <taxon>Methylocella</taxon>
    </lineage>
</organism>
<dbReference type="InterPro" id="IPR009050">
    <property type="entry name" value="Globin-like_sf"/>
</dbReference>
<accession>A0A2J7THA5</accession>
<evidence type="ECO:0000256" key="3">
    <source>
        <dbReference type="ARBA" id="ARBA00022621"/>
    </source>
</evidence>
<dbReference type="PANTHER" id="PTHR43396:SF3">
    <property type="entry name" value="FLAVOHEMOPROTEIN"/>
    <property type="match status" value="1"/>
</dbReference>
<dbReference type="InterPro" id="IPR012292">
    <property type="entry name" value="Globin/Proto"/>
</dbReference>
<dbReference type="GO" id="GO:0020037">
    <property type="term" value="F:heme binding"/>
    <property type="evidence" value="ECO:0007669"/>
    <property type="project" value="InterPro"/>
</dbReference>
<reference evidence="8 9" key="1">
    <citation type="submission" date="2017-10" db="EMBL/GenBank/DDBJ databases">
        <title>Genome announcement of Methylocella silvestris TVC from permafrost.</title>
        <authorList>
            <person name="Wang J."/>
            <person name="Geng K."/>
            <person name="Ul-Haque F."/>
            <person name="Crombie A.T."/>
            <person name="Street L.E."/>
            <person name="Wookey P.A."/>
            <person name="Murrell J.C."/>
            <person name="Pratscher J."/>
        </authorList>
    </citation>
    <scope>NUCLEOTIDE SEQUENCE [LARGE SCALE GENOMIC DNA]</scope>
    <source>
        <strain evidence="8 9">TVC</strain>
    </source>
</reference>
<keyword evidence="6" id="KW-0813">Transport</keyword>
<dbReference type="GO" id="GO:0071500">
    <property type="term" value="P:cellular response to nitrosative stress"/>
    <property type="evidence" value="ECO:0007669"/>
    <property type="project" value="TreeGrafter"/>
</dbReference>
<evidence type="ECO:0000256" key="4">
    <source>
        <dbReference type="ARBA" id="ARBA00022723"/>
    </source>
</evidence>
<evidence type="ECO:0000259" key="7">
    <source>
        <dbReference type="PROSITE" id="PS01033"/>
    </source>
</evidence>
<dbReference type="SUPFAM" id="SSF46458">
    <property type="entry name" value="Globin-like"/>
    <property type="match status" value="1"/>
</dbReference>
<keyword evidence="4" id="KW-0479">Metal-binding</keyword>
<dbReference type="CDD" id="cd08922">
    <property type="entry name" value="FHb-globin"/>
    <property type="match status" value="1"/>
</dbReference>
<protein>
    <recommendedName>
        <fullName evidence="7">Globin domain-containing protein</fullName>
    </recommendedName>
</protein>
<feature type="domain" description="Globin" evidence="7">
    <location>
        <begin position="4"/>
        <end position="141"/>
    </location>
</feature>
<comment type="similarity">
    <text evidence="6">Belongs to the globin family.</text>
</comment>